<sequence length="248" mass="27133">MATLEWRQYGALDAHVITAEPAPQLAAIFCHGFGAPGDDLVPLGAQLLQQFPSLLDQVEILMPCAPLSLADQGLPNSRAWWPLDLERLSRTIELSNFDDLRREVPDQLATSRELLLDLIKEVMTTRGLSAGQIVLGGFSQGSMLATDVAMRMPEPPGGLIIWSGTLLNEEDWTQRAPRLKDVPVVQSHGREDPILPYESATWLRDLLTGAGAKIKFIGFRGPHTIPNEAVKAAGQLLESLLDTSTETH</sequence>
<dbReference type="InterPro" id="IPR029058">
    <property type="entry name" value="AB_hydrolase_fold"/>
</dbReference>
<dbReference type="PANTHER" id="PTHR10655">
    <property type="entry name" value="LYSOPHOSPHOLIPASE-RELATED"/>
    <property type="match status" value="1"/>
</dbReference>
<organism evidence="4 5">
    <name type="scientific">Planctomicrobium piriforme</name>
    <dbReference type="NCBI Taxonomy" id="1576369"/>
    <lineage>
        <taxon>Bacteria</taxon>
        <taxon>Pseudomonadati</taxon>
        <taxon>Planctomycetota</taxon>
        <taxon>Planctomycetia</taxon>
        <taxon>Planctomycetales</taxon>
        <taxon>Planctomycetaceae</taxon>
        <taxon>Planctomicrobium</taxon>
    </lineage>
</organism>
<evidence type="ECO:0000313" key="5">
    <source>
        <dbReference type="Proteomes" id="UP000199518"/>
    </source>
</evidence>
<dbReference type="AlphaFoldDB" id="A0A1I3JA41"/>
<evidence type="ECO:0000256" key="2">
    <source>
        <dbReference type="ARBA" id="ARBA00022801"/>
    </source>
</evidence>
<keyword evidence="5" id="KW-1185">Reference proteome</keyword>
<evidence type="ECO:0000313" key="4">
    <source>
        <dbReference type="EMBL" id="SFI57112.1"/>
    </source>
</evidence>
<dbReference type="STRING" id="1576369.SAMN05421753_110109"/>
<protein>
    <submittedName>
        <fullName evidence="4">Phospholipase/carboxylesterase</fullName>
    </submittedName>
</protein>
<dbReference type="EMBL" id="FOQD01000010">
    <property type="protein sequence ID" value="SFI57112.1"/>
    <property type="molecule type" value="Genomic_DNA"/>
</dbReference>
<proteinExistence type="inferred from homology"/>
<dbReference type="SUPFAM" id="SSF53474">
    <property type="entry name" value="alpha/beta-Hydrolases"/>
    <property type="match status" value="1"/>
</dbReference>
<dbReference type="RefSeq" id="WP_092051199.1">
    <property type="nucleotide sequence ID" value="NZ_FOQD01000010.1"/>
</dbReference>
<dbReference type="GO" id="GO:0016787">
    <property type="term" value="F:hydrolase activity"/>
    <property type="evidence" value="ECO:0007669"/>
    <property type="project" value="UniProtKB-KW"/>
</dbReference>
<evidence type="ECO:0000259" key="3">
    <source>
        <dbReference type="Pfam" id="PF02230"/>
    </source>
</evidence>
<evidence type="ECO:0000256" key="1">
    <source>
        <dbReference type="ARBA" id="ARBA00006499"/>
    </source>
</evidence>
<dbReference type="Pfam" id="PF02230">
    <property type="entry name" value="Abhydrolase_2"/>
    <property type="match status" value="1"/>
</dbReference>
<dbReference type="PANTHER" id="PTHR10655:SF17">
    <property type="entry name" value="LYSOPHOSPHOLIPASE-LIKE PROTEIN 1"/>
    <property type="match status" value="1"/>
</dbReference>
<keyword evidence="2" id="KW-0378">Hydrolase</keyword>
<dbReference type="Gene3D" id="3.40.50.1820">
    <property type="entry name" value="alpha/beta hydrolase"/>
    <property type="match status" value="1"/>
</dbReference>
<name>A0A1I3JA41_9PLAN</name>
<dbReference type="InterPro" id="IPR050565">
    <property type="entry name" value="LYPA1-2/EST-like"/>
</dbReference>
<dbReference type="Proteomes" id="UP000199518">
    <property type="component" value="Unassembled WGS sequence"/>
</dbReference>
<dbReference type="InterPro" id="IPR003140">
    <property type="entry name" value="PLipase/COase/thioEstase"/>
</dbReference>
<accession>A0A1I3JA41</accession>
<reference evidence="5" key="1">
    <citation type="submission" date="2016-10" db="EMBL/GenBank/DDBJ databases">
        <authorList>
            <person name="Varghese N."/>
            <person name="Submissions S."/>
        </authorList>
    </citation>
    <scope>NUCLEOTIDE SEQUENCE [LARGE SCALE GENOMIC DNA]</scope>
    <source>
        <strain evidence="5">DSM 26348</strain>
    </source>
</reference>
<feature type="domain" description="Phospholipase/carboxylesterase/thioesterase" evidence="3">
    <location>
        <begin position="14"/>
        <end position="237"/>
    </location>
</feature>
<comment type="similarity">
    <text evidence="1">Belongs to the AB hydrolase superfamily. AB hydrolase 2 family.</text>
</comment>
<dbReference type="OrthoDB" id="9795555at2"/>
<gene>
    <name evidence="4" type="ORF">SAMN05421753_110109</name>
</gene>